<evidence type="ECO:0000259" key="4">
    <source>
        <dbReference type="SMART" id="SM00822"/>
    </source>
</evidence>
<dbReference type="PRINTS" id="PR00080">
    <property type="entry name" value="SDRFAMILY"/>
</dbReference>
<evidence type="ECO:0000313" key="5">
    <source>
        <dbReference type="EMBL" id="MBO0655771.1"/>
    </source>
</evidence>
<protein>
    <submittedName>
        <fullName evidence="5">SDR family NAD(P)-dependent oxidoreductase</fullName>
    </submittedName>
</protein>
<evidence type="ECO:0000256" key="1">
    <source>
        <dbReference type="ARBA" id="ARBA00006484"/>
    </source>
</evidence>
<keyword evidence="2" id="KW-0560">Oxidoreductase</keyword>
<dbReference type="InterPro" id="IPR036291">
    <property type="entry name" value="NAD(P)-bd_dom_sf"/>
</dbReference>
<reference evidence="5" key="1">
    <citation type="submission" date="2021-03" db="EMBL/GenBank/DDBJ databases">
        <title>Streptomyces strains.</title>
        <authorList>
            <person name="Lund M.B."/>
            <person name="Toerring T."/>
        </authorList>
    </citation>
    <scope>NUCLEOTIDE SEQUENCE</scope>
    <source>
        <strain evidence="5">JCM 4242</strain>
    </source>
</reference>
<dbReference type="PROSITE" id="PS00061">
    <property type="entry name" value="ADH_SHORT"/>
    <property type="match status" value="1"/>
</dbReference>
<dbReference type="GO" id="GO:0016020">
    <property type="term" value="C:membrane"/>
    <property type="evidence" value="ECO:0007669"/>
    <property type="project" value="TreeGrafter"/>
</dbReference>
<sequence length="312" mass="32647">MAGRAALVTGSSRGLGLLIARELARRGCSVLLCARDEEELASAAEMLRGEAAPVTYLACDVTDKHAPQRLVAAAHEAFGGLDILVNNAGVIQVGPLSAMTEADFRDAMETMYFAPLRLVLAAVPALRERGDGRIVNISSIGGRVAAPHLLPYVGAKFAAAGLSEGLRAELAAEGISVTTVLPGLMRTGSHTAARFSGRPSKEYAWFAVAAGLPGLSMDAERAARAVVRAAAQRRPELVLTPVAKAAVRLHGVAPATTTRVLTLGARLLPAAGEAPRRNVPGRVAARGAHSTALHRLTRLNDRAARRFNQQPS</sequence>
<organism evidence="5 6">
    <name type="scientific">Streptomyces triculaminicus</name>
    <dbReference type="NCBI Taxonomy" id="2816232"/>
    <lineage>
        <taxon>Bacteria</taxon>
        <taxon>Bacillati</taxon>
        <taxon>Actinomycetota</taxon>
        <taxon>Actinomycetes</taxon>
        <taxon>Kitasatosporales</taxon>
        <taxon>Streptomycetaceae</taxon>
        <taxon>Streptomyces</taxon>
    </lineage>
</organism>
<dbReference type="Pfam" id="PF00106">
    <property type="entry name" value="adh_short"/>
    <property type="match status" value="1"/>
</dbReference>
<keyword evidence="6" id="KW-1185">Reference proteome</keyword>
<accession>A0A939FP15</accession>
<dbReference type="SUPFAM" id="SSF51735">
    <property type="entry name" value="NAD(P)-binding Rossmann-fold domains"/>
    <property type="match status" value="1"/>
</dbReference>
<dbReference type="PRINTS" id="PR00081">
    <property type="entry name" value="GDHRDH"/>
</dbReference>
<dbReference type="SMART" id="SM00822">
    <property type="entry name" value="PKS_KR"/>
    <property type="match status" value="1"/>
</dbReference>
<evidence type="ECO:0000313" key="6">
    <source>
        <dbReference type="Proteomes" id="UP000664781"/>
    </source>
</evidence>
<evidence type="ECO:0000256" key="2">
    <source>
        <dbReference type="ARBA" id="ARBA00023002"/>
    </source>
</evidence>
<proteinExistence type="inferred from homology"/>
<dbReference type="InterPro" id="IPR002347">
    <property type="entry name" value="SDR_fam"/>
</dbReference>
<dbReference type="InterPro" id="IPR020904">
    <property type="entry name" value="Sc_DH/Rdtase_CS"/>
</dbReference>
<dbReference type="EMBL" id="JAFMOF010000004">
    <property type="protein sequence ID" value="MBO0655771.1"/>
    <property type="molecule type" value="Genomic_DNA"/>
</dbReference>
<evidence type="ECO:0000256" key="3">
    <source>
        <dbReference type="RuleBase" id="RU000363"/>
    </source>
</evidence>
<dbReference type="InterPro" id="IPR057326">
    <property type="entry name" value="KR_dom"/>
</dbReference>
<gene>
    <name evidence="5" type="ORF">J1792_24215</name>
</gene>
<dbReference type="AlphaFoldDB" id="A0A939FP15"/>
<comment type="similarity">
    <text evidence="1 3">Belongs to the short-chain dehydrogenases/reductases (SDR) family.</text>
</comment>
<dbReference type="Gene3D" id="3.40.50.720">
    <property type="entry name" value="NAD(P)-binding Rossmann-like Domain"/>
    <property type="match status" value="1"/>
</dbReference>
<dbReference type="Proteomes" id="UP000664781">
    <property type="component" value="Unassembled WGS sequence"/>
</dbReference>
<feature type="domain" description="Ketoreductase" evidence="4">
    <location>
        <begin position="4"/>
        <end position="188"/>
    </location>
</feature>
<dbReference type="PANTHER" id="PTHR44196">
    <property type="entry name" value="DEHYDROGENASE/REDUCTASE SDR FAMILY MEMBER 7B"/>
    <property type="match status" value="1"/>
</dbReference>
<dbReference type="GO" id="GO:0016491">
    <property type="term" value="F:oxidoreductase activity"/>
    <property type="evidence" value="ECO:0007669"/>
    <property type="project" value="UniProtKB-KW"/>
</dbReference>
<dbReference type="PANTHER" id="PTHR44196:SF1">
    <property type="entry name" value="DEHYDROGENASE_REDUCTASE SDR FAMILY MEMBER 7B"/>
    <property type="match status" value="1"/>
</dbReference>
<name>A0A939FP15_9ACTN</name>
<comment type="caution">
    <text evidence="5">The sequence shown here is derived from an EMBL/GenBank/DDBJ whole genome shotgun (WGS) entry which is preliminary data.</text>
</comment>